<accession>A0A7W6CA98</accession>
<evidence type="ECO:0000259" key="1">
    <source>
        <dbReference type="Pfam" id="PF14301"/>
    </source>
</evidence>
<evidence type="ECO:0000313" key="3">
    <source>
        <dbReference type="Proteomes" id="UP000565286"/>
    </source>
</evidence>
<dbReference type="RefSeq" id="WP_183897275.1">
    <property type="nucleotide sequence ID" value="NZ_JACIDV010000012.1"/>
</dbReference>
<dbReference type="Proteomes" id="UP000565286">
    <property type="component" value="Unassembled WGS sequence"/>
</dbReference>
<proteinExistence type="predicted"/>
<dbReference type="EMBL" id="JACIDV010000012">
    <property type="protein sequence ID" value="MBB3947696.1"/>
    <property type="molecule type" value="Genomic_DNA"/>
</dbReference>
<gene>
    <name evidence="2" type="ORF">GGQ73_003667</name>
</gene>
<keyword evidence="3" id="KW-1185">Reference proteome</keyword>
<evidence type="ECO:0000313" key="2">
    <source>
        <dbReference type="EMBL" id="MBB3947696.1"/>
    </source>
</evidence>
<dbReference type="InterPro" id="IPR025484">
    <property type="entry name" value="DUF4376"/>
</dbReference>
<reference evidence="2 3" key="1">
    <citation type="submission" date="2020-08" db="EMBL/GenBank/DDBJ databases">
        <title>Genomic Encyclopedia of Type Strains, Phase IV (KMG-IV): sequencing the most valuable type-strain genomes for metagenomic binning, comparative biology and taxonomic classification.</title>
        <authorList>
            <person name="Goeker M."/>
        </authorList>
    </citation>
    <scope>NUCLEOTIDE SEQUENCE [LARGE SCALE GENOMIC DNA]</scope>
    <source>
        <strain evidence="2 3">DSM 26438</strain>
    </source>
</reference>
<feature type="domain" description="DUF4376" evidence="1">
    <location>
        <begin position="59"/>
        <end position="163"/>
    </location>
</feature>
<sequence>MTIYVKVADGVVTDRAVFDGTIPKDWPDVELWTKNEEAQIGWQLANGVFSPPLKPTASATKADVDIERDKRIAVGFIYSGKLFQARQFDLDNIRSMATAASVKIVQGAQDGDLRWFDPSNDFYWIAADNTTLPMSAPDMVEFAMTAAAWGSKHILAAAALKAMSPIPADFTDNKWWP</sequence>
<organism evidence="2 3">
    <name type="scientific">Rhizobium skierniewicense</name>
    <dbReference type="NCBI Taxonomy" id="984260"/>
    <lineage>
        <taxon>Bacteria</taxon>
        <taxon>Pseudomonadati</taxon>
        <taxon>Pseudomonadota</taxon>
        <taxon>Alphaproteobacteria</taxon>
        <taxon>Hyphomicrobiales</taxon>
        <taxon>Rhizobiaceae</taxon>
        <taxon>Rhizobium/Agrobacterium group</taxon>
        <taxon>Rhizobium</taxon>
    </lineage>
</organism>
<dbReference type="Pfam" id="PF14301">
    <property type="entry name" value="DUF4376"/>
    <property type="match status" value="1"/>
</dbReference>
<name>A0A7W6CA98_9HYPH</name>
<comment type="caution">
    <text evidence="2">The sequence shown here is derived from an EMBL/GenBank/DDBJ whole genome shotgun (WGS) entry which is preliminary data.</text>
</comment>
<dbReference type="AlphaFoldDB" id="A0A7W6CA98"/>
<protein>
    <recommendedName>
        <fullName evidence="1">DUF4376 domain-containing protein</fullName>
    </recommendedName>
</protein>